<dbReference type="InterPro" id="IPR036291">
    <property type="entry name" value="NAD(P)-bd_dom_sf"/>
</dbReference>
<dbReference type="GO" id="GO:0000166">
    <property type="term" value="F:nucleotide binding"/>
    <property type="evidence" value="ECO:0007669"/>
    <property type="project" value="UniProtKB-KW"/>
</dbReference>
<dbReference type="Pfam" id="PF00208">
    <property type="entry name" value="ELFV_dehydrog"/>
    <property type="match status" value="2"/>
</dbReference>
<dbReference type="InterPro" id="IPR033524">
    <property type="entry name" value="Glu/Leu/Phe/Val_DH_AS"/>
</dbReference>
<dbReference type="GO" id="GO:0006520">
    <property type="term" value="P:amino acid metabolic process"/>
    <property type="evidence" value="ECO:0007669"/>
    <property type="project" value="InterPro"/>
</dbReference>
<dbReference type="PANTHER" id="PTHR42722:SF1">
    <property type="entry name" value="VALINE DEHYDROGENASE"/>
    <property type="match status" value="1"/>
</dbReference>
<dbReference type="InterPro" id="IPR016211">
    <property type="entry name" value="Glu/Phe/Leu/Val/Trp_DH_bac/arc"/>
</dbReference>
<accession>A0A846WVL5</accession>
<evidence type="ECO:0000256" key="6">
    <source>
        <dbReference type="RuleBase" id="RU004417"/>
    </source>
</evidence>
<dbReference type="PROSITE" id="PS00074">
    <property type="entry name" value="GLFV_DEHYDROGENASE"/>
    <property type="match status" value="1"/>
</dbReference>
<keyword evidence="5" id="KW-0547">Nucleotide-binding</keyword>
<dbReference type="Pfam" id="PF02812">
    <property type="entry name" value="ELFV_dehydrog_N"/>
    <property type="match status" value="1"/>
</dbReference>
<comment type="similarity">
    <text evidence="1 6">Belongs to the Glu/Leu/Phe/Val dehydrogenases family.</text>
</comment>
<dbReference type="InterPro" id="IPR006095">
    <property type="entry name" value="Glu/Leu/Phe/Val/Trp_DH"/>
</dbReference>
<dbReference type="Gene3D" id="3.40.50.720">
    <property type="entry name" value="NAD(P)-binding Rossmann-like Domain"/>
    <property type="match status" value="1"/>
</dbReference>
<dbReference type="GO" id="GO:0016639">
    <property type="term" value="F:oxidoreductase activity, acting on the CH-NH2 group of donors, NAD or NADP as acceptor"/>
    <property type="evidence" value="ECO:0007669"/>
    <property type="project" value="InterPro"/>
</dbReference>
<evidence type="ECO:0000313" key="9">
    <source>
        <dbReference type="Proteomes" id="UP000563898"/>
    </source>
</evidence>
<evidence type="ECO:0000256" key="1">
    <source>
        <dbReference type="ARBA" id="ARBA00006382"/>
    </source>
</evidence>
<dbReference type="Proteomes" id="UP000563898">
    <property type="component" value="Unassembled WGS sequence"/>
</dbReference>
<evidence type="ECO:0000256" key="2">
    <source>
        <dbReference type="ARBA" id="ARBA00023002"/>
    </source>
</evidence>
<comment type="caution">
    <text evidence="8">The sequence shown here is derived from an EMBL/GenBank/DDBJ whole genome shotgun (WGS) entry which is preliminary data.</text>
</comment>
<feature type="binding site" evidence="5">
    <location>
        <begin position="178"/>
        <end position="183"/>
    </location>
    <ligand>
        <name>NAD(+)</name>
        <dbReference type="ChEBI" id="CHEBI:57540"/>
    </ligand>
</feature>
<proteinExistence type="inferred from homology"/>
<evidence type="ECO:0000256" key="3">
    <source>
        <dbReference type="ARBA" id="ARBA00023027"/>
    </source>
</evidence>
<dbReference type="AlphaFoldDB" id="A0A846WVL5"/>
<dbReference type="RefSeq" id="WP_006369850.1">
    <property type="nucleotide sequence ID" value="NZ_CP116236.1"/>
</dbReference>
<dbReference type="InterPro" id="IPR046346">
    <property type="entry name" value="Aminoacid_DH-like_N_sf"/>
</dbReference>
<keyword evidence="2 6" id="KW-0560">Oxidoreductase</keyword>
<reference evidence="8 9" key="1">
    <citation type="submission" date="2020-04" db="EMBL/GenBank/DDBJ databases">
        <title>MicrobeNet Type strains.</title>
        <authorList>
            <person name="Nicholson A.C."/>
        </authorList>
    </citation>
    <scope>NUCLEOTIDE SEQUENCE [LARGE SCALE GENOMIC DNA]</scope>
    <source>
        <strain evidence="8 9">ATCC BAA-14</strain>
    </source>
</reference>
<sequence length="372" mass="38906">MTTASSADILDDFSNRDFEQIVLCRDPEAGLESVIAVHDTTLGPSLGGVRMRAYPTQADAIADAMNLAQAMTYKAALAGLPLGGGKSVINVDPRVANRDEILVAHAKYIAALGGRYIPGVDMGTSVRDLELIGRHVDVVSSQRGDPSCFTARGVVRSIEVALEACDRSVDGTRVAIQGLGNVGLHAARMLAGAGAQVFAADIDPQRVRGAVDEIGITAVDLDEILLSDVDVVAPCAGGGVIDERVIAGMRASILVGAANNMLAHSALARDLRDRGIVHVPDFVANAGGLLAVEAEIHDREQGLEGRVDAIADTARDILSRAASTDTDSVSVALAMAIEIVEGKRKYRPYFASTIERIHTAGSSHGGRGADER</sequence>
<evidence type="ECO:0000313" key="8">
    <source>
        <dbReference type="EMBL" id="NKY04481.1"/>
    </source>
</evidence>
<gene>
    <name evidence="8" type="ORF">HGA05_23210</name>
</gene>
<dbReference type="EMBL" id="JAAXPC010000019">
    <property type="protein sequence ID" value="NKY04481.1"/>
    <property type="molecule type" value="Genomic_DNA"/>
</dbReference>
<dbReference type="InterPro" id="IPR006097">
    <property type="entry name" value="Glu/Leu/Phe/Val/Trp_DH_dimer"/>
</dbReference>
<protein>
    <submittedName>
        <fullName evidence="8">Glu/Leu/Phe/Val dehydrogenase</fullName>
    </submittedName>
</protein>
<feature type="active site" description="Proton donor/acceptor" evidence="4">
    <location>
        <position position="86"/>
    </location>
</feature>
<keyword evidence="3 5" id="KW-0520">NAD</keyword>
<organism evidence="8 9">
    <name type="scientific">Gordonia polyisoprenivorans</name>
    <dbReference type="NCBI Taxonomy" id="84595"/>
    <lineage>
        <taxon>Bacteria</taxon>
        <taxon>Bacillati</taxon>
        <taxon>Actinomycetota</taxon>
        <taxon>Actinomycetes</taxon>
        <taxon>Mycobacteriales</taxon>
        <taxon>Gordoniaceae</taxon>
        <taxon>Gordonia</taxon>
    </lineage>
</organism>
<dbReference type="Gene3D" id="3.40.50.10860">
    <property type="entry name" value="Leucine Dehydrogenase, chain A, domain 1"/>
    <property type="match status" value="1"/>
</dbReference>
<feature type="domain" description="Glutamate/phenylalanine/leucine/valine/L-tryptophan dehydrogenase C-terminal" evidence="7">
    <location>
        <begin position="144"/>
        <end position="348"/>
    </location>
</feature>
<dbReference type="SUPFAM" id="SSF51735">
    <property type="entry name" value="NAD(P)-binding Rossmann-fold domains"/>
    <property type="match status" value="1"/>
</dbReference>
<dbReference type="InterPro" id="IPR006096">
    <property type="entry name" value="Glu/Leu/Phe/Val/Trp_DH_C"/>
</dbReference>
<dbReference type="PIRSF" id="PIRSF000188">
    <property type="entry name" value="Phe_leu_dh"/>
    <property type="match status" value="1"/>
</dbReference>
<dbReference type="PRINTS" id="PR00082">
    <property type="entry name" value="GLFDHDRGNASE"/>
</dbReference>
<evidence type="ECO:0000256" key="4">
    <source>
        <dbReference type="PIRSR" id="PIRSR000188-1"/>
    </source>
</evidence>
<dbReference type="SUPFAM" id="SSF53223">
    <property type="entry name" value="Aminoacid dehydrogenase-like, N-terminal domain"/>
    <property type="match status" value="1"/>
</dbReference>
<dbReference type="PANTHER" id="PTHR42722">
    <property type="entry name" value="LEUCINE DEHYDROGENASE"/>
    <property type="match status" value="1"/>
</dbReference>
<name>A0A846WVL5_9ACTN</name>
<dbReference type="SMART" id="SM00839">
    <property type="entry name" value="ELFV_dehydrog"/>
    <property type="match status" value="1"/>
</dbReference>
<evidence type="ECO:0000256" key="5">
    <source>
        <dbReference type="PIRSR" id="PIRSR000188-2"/>
    </source>
</evidence>
<evidence type="ECO:0000259" key="7">
    <source>
        <dbReference type="SMART" id="SM00839"/>
    </source>
</evidence>